<dbReference type="InterPro" id="IPR003313">
    <property type="entry name" value="AraC-bd"/>
</dbReference>
<dbReference type="Proteomes" id="UP001493487">
    <property type="component" value="Unassembled WGS sequence"/>
</dbReference>
<dbReference type="SMART" id="SM00342">
    <property type="entry name" value="HTH_ARAC"/>
    <property type="match status" value="1"/>
</dbReference>
<dbReference type="Gene3D" id="1.10.10.60">
    <property type="entry name" value="Homeodomain-like"/>
    <property type="match status" value="2"/>
</dbReference>
<dbReference type="InterPro" id="IPR018060">
    <property type="entry name" value="HTH_AraC"/>
</dbReference>
<accession>A0ABV1KL42</accession>
<dbReference type="Pfam" id="PF02311">
    <property type="entry name" value="AraC_binding"/>
    <property type="match status" value="1"/>
</dbReference>
<dbReference type="PANTHER" id="PTHR43280">
    <property type="entry name" value="ARAC-FAMILY TRANSCRIPTIONAL REGULATOR"/>
    <property type="match status" value="1"/>
</dbReference>
<dbReference type="RefSeq" id="WP_232183322.1">
    <property type="nucleotide sequence ID" value="NZ_JAIOAP010000001.1"/>
</dbReference>
<dbReference type="Gene3D" id="2.60.120.10">
    <property type="entry name" value="Jelly Rolls"/>
    <property type="match status" value="1"/>
</dbReference>
<proteinExistence type="predicted"/>
<dbReference type="Pfam" id="PF12833">
    <property type="entry name" value="HTH_18"/>
    <property type="match status" value="1"/>
</dbReference>
<dbReference type="PROSITE" id="PS01124">
    <property type="entry name" value="HTH_ARAC_FAMILY_2"/>
    <property type="match status" value="1"/>
</dbReference>
<gene>
    <name evidence="5" type="ORF">QJS35_00375</name>
</gene>
<evidence type="ECO:0000313" key="5">
    <source>
        <dbReference type="EMBL" id="MEQ4480838.1"/>
    </source>
</evidence>
<organism evidence="5 6">
    <name type="scientific">Cohnella silvisoli</name>
    <dbReference type="NCBI Taxonomy" id="2873699"/>
    <lineage>
        <taxon>Bacteria</taxon>
        <taxon>Bacillati</taxon>
        <taxon>Bacillota</taxon>
        <taxon>Bacilli</taxon>
        <taxon>Bacillales</taxon>
        <taxon>Paenibacillaceae</taxon>
        <taxon>Cohnella</taxon>
    </lineage>
</organism>
<evidence type="ECO:0000313" key="6">
    <source>
        <dbReference type="Proteomes" id="UP001493487"/>
    </source>
</evidence>
<dbReference type="InterPro" id="IPR014710">
    <property type="entry name" value="RmlC-like_jellyroll"/>
</dbReference>
<dbReference type="PROSITE" id="PS00041">
    <property type="entry name" value="HTH_ARAC_FAMILY_1"/>
    <property type="match status" value="1"/>
</dbReference>
<keyword evidence="3" id="KW-0804">Transcription</keyword>
<dbReference type="InterPro" id="IPR009057">
    <property type="entry name" value="Homeodomain-like_sf"/>
</dbReference>
<evidence type="ECO:0000259" key="4">
    <source>
        <dbReference type="PROSITE" id="PS01124"/>
    </source>
</evidence>
<keyword evidence="1" id="KW-0805">Transcription regulation</keyword>
<feature type="domain" description="HTH araC/xylS-type" evidence="4">
    <location>
        <begin position="188"/>
        <end position="286"/>
    </location>
</feature>
<sequence>MNRPIETYKGEIYFLNDLLLYVNRATEDFTAPMHNHDFIEFAFIAEGNGFHHIGDEVHEVRKGQLFYIPIGISHVFRPVSTDLAKHPLIVYNCVFSPRLLTKLGEFASDSNIREYIASLIDGSESYFYLLDASDSIEKLFLLLHREYALPREGSFDYLYTLLLQLLIVVHRMKEDPQSPPARKLTHFDHLLTYMEQNLSSELTLSHLSEISRWSERHLQRLFKQHTAQSFNRYLQSLRIQKSCELLRSTAYKISTVAEMAGYKDIASFIAVFKRNVGNTPSGYRKAASQLS</sequence>
<dbReference type="SUPFAM" id="SSF46689">
    <property type="entry name" value="Homeodomain-like"/>
    <property type="match status" value="2"/>
</dbReference>
<evidence type="ECO:0000256" key="3">
    <source>
        <dbReference type="ARBA" id="ARBA00023163"/>
    </source>
</evidence>
<dbReference type="InterPro" id="IPR018062">
    <property type="entry name" value="HTH_AraC-typ_CS"/>
</dbReference>
<dbReference type="PANTHER" id="PTHR43280:SF2">
    <property type="entry name" value="HTH-TYPE TRANSCRIPTIONAL REGULATOR EXSA"/>
    <property type="match status" value="1"/>
</dbReference>
<name>A0ABV1KL42_9BACL</name>
<comment type="caution">
    <text evidence="5">The sequence shown here is derived from an EMBL/GenBank/DDBJ whole genome shotgun (WGS) entry which is preliminary data.</text>
</comment>
<evidence type="ECO:0000256" key="1">
    <source>
        <dbReference type="ARBA" id="ARBA00023015"/>
    </source>
</evidence>
<reference evidence="5 6" key="1">
    <citation type="journal article" date="2023" name="Genome Announc.">
        <title>Pan-Genome Analyses of the Genus Cohnella and Proposal of the Novel Species Cohnella silvisoli sp. nov., Isolated from Forest Soil.</title>
        <authorList>
            <person name="Wang C."/>
            <person name="Mao L."/>
            <person name="Bao G."/>
            <person name="Zhu H."/>
        </authorList>
    </citation>
    <scope>NUCLEOTIDE SEQUENCE [LARGE SCALE GENOMIC DNA]</scope>
    <source>
        <strain evidence="5 6">NL03-T5-1</strain>
    </source>
</reference>
<dbReference type="InterPro" id="IPR037923">
    <property type="entry name" value="HTH-like"/>
</dbReference>
<protein>
    <submittedName>
        <fullName evidence="5">AraC family transcriptional regulator</fullName>
    </submittedName>
</protein>
<evidence type="ECO:0000256" key="2">
    <source>
        <dbReference type="ARBA" id="ARBA00023125"/>
    </source>
</evidence>
<keyword evidence="6" id="KW-1185">Reference proteome</keyword>
<dbReference type="EMBL" id="JASKHM010000001">
    <property type="protein sequence ID" value="MEQ4480838.1"/>
    <property type="molecule type" value="Genomic_DNA"/>
</dbReference>
<keyword evidence="2" id="KW-0238">DNA-binding</keyword>
<dbReference type="SUPFAM" id="SSF51215">
    <property type="entry name" value="Regulatory protein AraC"/>
    <property type="match status" value="1"/>
</dbReference>